<dbReference type="HAMAP" id="MF_00047">
    <property type="entry name" value="Dala_Dala_lig"/>
    <property type="match status" value="1"/>
</dbReference>
<evidence type="ECO:0000256" key="8">
    <source>
        <dbReference type="ARBA" id="ARBA00022842"/>
    </source>
</evidence>
<keyword evidence="11" id="KW-0464">Manganese</keyword>
<dbReference type="Proteomes" id="UP001236559">
    <property type="component" value="Unassembled WGS sequence"/>
</dbReference>
<dbReference type="PROSITE" id="PS00844">
    <property type="entry name" value="DALA_DALA_LIGASE_2"/>
    <property type="match status" value="1"/>
</dbReference>
<evidence type="ECO:0000256" key="6">
    <source>
        <dbReference type="ARBA" id="ARBA00022741"/>
    </source>
</evidence>
<dbReference type="Gene3D" id="3.30.1490.20">
    <property type="entry name" value="ATP-grasp fold, A domain"/>
    <property type="match status" value="1"/>
</dbReference>
<evidence type="ECO:0000313" key="16">
    <source>
        <dbReference type="EMBL" id="MDQ0274518.1"/>
    </source>
</evidence>
<keyword evidence="4 13" id="KW-0436">Ligase</keyword>
<protein>
    <recommendedName>
        <fullName evidence="13">D-alanine--D-alanine ligase</fullName>
        <ecNumber evidence="13">6.3.2.4</ecNumber>
    </recommendedName>
    <alternativeName>
        <fullName evidence="13">D-Ala-D-Ala ligase</fullName>
    </alternativeName>
    <alternativeName>
        <fullName evidence="13">D-alanylalanine synthetase</fullName>
    </alternativeName>
</protein>
<evidence type="ECO:0000256" key="9">
    <source>
        <dbReference type="ARBA" id="ARBA00022960"/>
    </source>
</evidence>
<keyword evidence="10 13" id="KW-0573">Peptidoglycan synthesis</keyword>
<evidence type="ECO:0000256" key="2">
    <source>
        <dbReference type="ARBA" id="ARBA00001946"/>
    </source>
</evidence>
<sequence length="390" mass="43846">MENIAVIFGGRSVEHEVSVITGMQVVENMDRTKFNPIPILITKDGKFLSGEGLKDFGNIKHKRFENTQEVFFKPIYKDFNLYTQVEEKGGLFSKKTESTQIYKKIDGVFIALHGTFGEDGCIQGLFELIGIPYIGCGVSAAAVGMDKVLMKKVFGSFNIPMTDYFYFYRDGFNEDQIIEKAEKIGYPLFVKPANLGSSVGISKAKDRTSFIEAIEVAKNYDRKILVEKAVESPREINCAVLGYENDLITSLCEEPLGWKDFLSYQDKYMGSGKTKSGGGMKNQEKNLPAKISQEMKEEIENLAKKAFCAIDGNGVARVDFLVDKDKVYVNEINTLPGSISFYLFEPMGIKMTDLITKLIEFGKKRNGQRNKNIYSYDSDLFNKTTYGAKL</sequence>
<evidence type="ECO:0000256" key="12">
    <source>
        <dbReference type="ARBA" id="ARBA00023316"/>
    </source>
</evidence>
<evidence type="ECO:0000256" key="13">
    <source>
        <dbReference type="HAMAP-Rule" id="MF_00047"/>
    </source>
</evidence>
<evidence type="ECO:0000256" key="14">
    <source>
        <dbReference type="PROSITE-ProRule" id="PRU00409"/>
    </source>
</evidence>
<evidence type="ECO:0000256" key="1">
    <source>
        <dbReference type="ARBA" id="ARBA00001936"/>
    </source>
</evidence>
<gene>
    <name evidence="13" type="primary">ddl</name>
    <name evidence="16" type="ORF">J2S72_000526</name>
</gene>
<evidence type="ECO:0000256" key="11">
    <source>
        <dbReference type="ARBA" id="ARBA00023211"/>
    </source>
</evidence>
<dbReference type="EC" id="6.3.2.4" evidence="13"/>
<dbReference type="InterPro" id="IPR005905">
    <property type="entry name" value="D_ala_D_ala"/>
</dbReference>
<evidence type="ECO:0000256" key="4">
    <source>
        <dbReference type="ARBA" id="ARBA00022598"/>
    </source>
</evidence>
<dbReference type="InterPro" id="IPR013815">
    <property type="entry name" value="ATP_grasp_subdomain_1"/>
</dbReference>
<comment type="similarity">
    <text evidence="3 13">Belongs to the D-alanine--D-alanine ligase family.</text>
</comment>
<evidence type="ECO:0000256" key="7">
    <source>
        <dbReference type="ARBA" id="ARBA00022840"/>
    </source>
</evidence>
<comment type="cofactor">
    <cofactor evidence="1">
        <name>Mn(2+)</name>
        <dbReference type="ChEBI" id="CHEBI:29035"/>
    </cofactor>
</comment>
<evidence type="ECO:0000256" key="10">
    <source>
        <dbReference type="ARBA" id="ARBA00022984"/>
    </source>
</evidence>
<dbReference type="EMBL" id="JAUSTN010000002">
    <property type="protein sequence ID" value="MDQ0274518.1"/>
    <property type="molecule type" value="Genomic_DNA"/>
</dbReference>
<keyword evidence="9 13" id="KW-0133">Cell shape</keyword>
<dbReference type="PANTHER" id="PTHR23132:SF25">
    <property type="entry name" value="D-ALANINE--D-ALANINE LIGASE A"/>
    <property type="match status" value="1"/>
</dbReference>
<keyword evidence="5" id="KW-0479">Metal-binding</keyword>
<dbReference type="Pfam" id="PF07478">
    <property type="entry name" value="Dala_Dala_lig_C"/>
    <property type="match status" value="1"/>
</dbReference>
<keyword evidence="6 14" id="KW-0547">Nucleotide-binding</keyword>
<dbReference type="InterPro" id="IPR000291">
    <property type="entry name" value="D-Ala_lig_Van_CS"/>
</dbReference>
<dbReference type="NCBIfam" id="TIGR01205">
    <property type="entry name" value="D_ala_D_alaTIGR"/>
    <property type="match status" value="1"/>
</dbReference>
<keyword evidence="12 13" id="KW-0961">Cell wall biogenesis/degradation</keyword>
<evidence type="ECO:0000313" key="17">
    <source>
        <dbReference type="Proteomes" id="UP001236559"/>
    </source>
</evidence>
<comment type="function">
    <text evidence="13">Cell wall formation.</text>
</comment>
<evidence type="ECO:0000256" key="5">
    <source>
        <dbReference type="ARBA" id="ARBA00022723"/>
    </source>
</evidence>
<keyword evidence="7 14" id="KW-0067">ATP-binding</keyword>
<evidence type="ECO:0000259" key="15">
    <source>
        <dbReference type="PROSITE" id="PS50975"/>
    </source>
</evidence>
<feature type="domain" description="ATP-grasp" evidence="15">
    <location>
        <begin position="151"/>
        <end position="360"/>
    </location>
</feature>
<dbReference type="Pfam" id="PF01820">
    <property type="entry name" value="Dala_Dala_lig_N"/>
    <property type="match status" value="1"/>
</dbReference>
<dbReference type="RefSeq" id="WP_307494934.1">
    <property type="nucleotide sequence ID" value="NZ_JAUSTN010000002.1"/>
</dbReference>
<comment type="caution">
    <text evidence="16">The sequence shown here is derived from an EMBL/GenBank/DDBJ whole genome shotgun (WGS) entry which is preliminary data.</text>
</comment>
<dbReference type="InterPro" id="IPR011761">
    <property type="entry name" value="ATP-grasp"/>
</dbReference>
<dbReference type="SUPFAM" id="SSF56059">
    <property type="entry name" value="Glutathione synthetase ATP-binding domain-like"/>
    <property type="match status" value="1"/>
</dbReference>
<dbReference type="PROSITE" id="PS50975">
    <property type="entry name" value="ATP_GRASP"/>
    <property type="match status" value="1"/>
</dbReference>
<dbReference type="GO" id="GO:0008716">
    <property type="term" value="F:D-alanine-D-alanine ligase activity"/>
    <property type="evidence" value="ECO:0007669"/>
    <property type="project" value="UniProtKB-EC"/>
</dbReference>
<dbReference type="InterPro" id="IPR016185">
    <property type="entry name" value="PreATP-grasp_dom_sf"/>
</dbReference>
<accession>A0ABU0AVN2</accession>
<dbReference type="Gene3D" id="3.30.470.20">
    <property type="entry name" value="ATP-grasp fold, B domain"/>
    <property type="match status" value="1"/>
</dbReference>
<reference evidence="16 17" key="1">
    <citation type="submission" date="2023-07" db="EMBL/GenBank/DDBJ databases">
        <title>Genomic Encyclopedia of Type Strains, Phase IV (KMG-IV): sequencing the most valuable type-strain genomes for metagenomic binning, comparative biology and taxonomic classification.</title>
        <authorList>
            <person name="Goeker M."/>
        </authorList>
    </citation>
    <scope>NUCLEOTIDE SEQUENCE [LARGE SCALE GENOMIC DNA]</scope>
    <source>
        <strain evidence="16 17">DSM 22616</strain>
    </source>
</reference>
<dbReference type="PANTHER" id="PTHR23132">
    <property type="entry name" value="D-ALANINE--D-ALANINE LIGASE"/>
    <property type="match status" value="1"/>
</dbReference>
<comment type="pathway">
    <text evidence="13">Cell wall biogenesis; peptidoglycan biosynthesis.</text>
</comment>
<keyword evidence="17" id="KW-1185">Reference proteome</keyword>
<dbReference type="InterPro" id="IPR011127">
    <property type="entry name" value="Dala_Dala_lig_N"/>
</dbReference>
<dbReference type="PROSITE" id="PS00843">
    <property type="entry name" value="DALA_DALA_LIGASE_1"/>
    <property type="match status" value="1"/>
</dbReference>
<name>A0ABU0AVN2_9FIRM</name>
<comment type="cofactor">
    <cofactor evidence="2">
        <name>Mg(2+)</name>
        <dbReference type="ChEBI" id="CHEBI:18420"/>
    </cofactor>
</comment>
<proteinExistence type="inferred from homology"/>
<dbReference type="PIRSF" id="PIRSF039102">
    <property type="entry name" value="Ddl/VanB"/>
    <property type="match status" value="1"/>
</dbReference>
<dbReference type="SUPFAM" id="SSF52440">
    <property type="entry name" value="PreATP-grasp domain"/>
    <property type="match status" value="1"/>
</dbReference>
<comment type="subcellular location">
    <subcellularLocation>
        <location evidence="13">Cytoplasm</location>
    </subcellularLocation>
</comment>
<organism evidence="16 17">
    <name type="scientific">Peptoniphilus koenoeneniae</name>
    <dbReference type="NCBI Taxonomy" id="507751"/>
    <lineage>
        <taxon>Bacteria</taxon>
        <taxon>Bacillati</taxon>
        <taxon>Bacillota</taxon>
        <taxon>Tissierellia</taxon>
        <taxon>Tissierellales</taxon>
        <taxon>Peptoniphilaceae</taxon>
        <taxon>Peptoniphilus</taxon>
    </lineage>
</organism>
<comment type="catalytic activity">
    <reaction evidence="13">
        <text>2 D-alanine + ATP = D-alanyl-D-alanine + ADP + phosphate + H(+)</text>
        <dbReference type="Rhea" id="RHEA:11224"/>
        <dbReference type="ChEBI" id="CHEBI:15378"/>
        <dbReference type="ChEBI" id="CHEBI:30616"/>
        <dbReference type="ChEBI" id="CHEBI:43474"/>
        <dbReference type="ChEBI" id="CHEBI:57416"/>
        <dbReference type="ChEBI" id="CHEBI:57822"/>
        <dbReference type="ChEBI" id="CHEBI:456216"/>
        <dbReference type="EC" id="6.3.2.4"/>
    </reaction>
</comment>
<keyword evidence="13" id="KW-0963">Cytoplasm</keyword>
<keyword evidence="8" id="KW-0460">Magnesium</keyword>
<dbReference type="InterPro" id="IPR011095">
    <property type="entry name" value="Dala_Dala_lig_C"/>
</dbReference>
<dbReference type="Gene3D" id="3.40.50.20">
    <property type="match status" value="1"/>
</dbReference>
<evidence type="ECO:0000256" key="3">
    <source>
        <dbReference type="ARBA" id="ARBA00010871"/>
    </source>
</evidence>
<dbReference type="NCBIfam" id="NF002528">
    <property type="entry name" value="PRK01966.1-4"/>
    <property type="match status" value="1"/>
</dbReference>